<dbReference type="EMBL" id="CP034210">
    <property type="protein sequence ID" value="QBZ65648.1"/>
    <property type="molecule type" value="Genomic_DNA"/>
</dbReference>
<evidence type="ECO:0000313" key="1">
    <source>
        <dbReference type="EMBL" id="QBZ65648.1"/>
    </source>
</evidence>
<proteinExistence type="predicted"/>
<gene>
    <name evidence="1" type="ORF">PoMZ_12611</name>
</gene>
<name>A0A4V1C849_PYROR</name>
<sequence>MRDWSRPWEASLPSLGVRLLSDILERTSHKTKAQEAS</sequence>
<protein>
    <submittedName>
        <fullName evidence="1">Uncharacterized protein</fullName>
    </submittedName>
</protein>
<accession>A0A4V1C849</accession>
<organism evidence="1 2">
    <name type="scientific">Pyricularia oryzae</name>
    <name type="common">Rice blast fungus</name>
    <name type="synonym">Magnaporthe oryzae</name>
    <dbReference type="NCBI Taxonomy" id="318829"/>
    <lineage>
        <taxon>Eukaryota</taxon>
        <taxon>Fungi</taxon>
        <taxon>Dikarya</taxon>
        <taxon>Ascomycota</taxon>
        <taxon>Pezizomycotina</taxon>
        <taxon>Sordariomycetes</taxon>
        <taxon>Sordariomycetidae</taxon>
        <taxon>Magnaporthales</taxon>
        <taxon>Pyriculariaceae</taxon>
        <taxon>Pyricularia</taxon>
    </lineage>
</organism>
<reference evidence="1 2" key="1">
    <citation type="journal article" date="2019" name="Mol. Biol. Evol.">
        <title>Blast fungal genomes show frequent chromosomal changes, gene gains and losses, and effector gene turnover.</title>
        <authorList>
            <person name="Gomez Luciano L.B."/>
            <person name="Jason Tsai I."/>
            <person name="Chuma I."/>
            <person name="Tosa Y."/>
            <person name="Chen Y.H."/>
            <person name="Li J.Y."/>
            <person name="Li M.Y."/>
            <person name="Jade Lu M.Y."/>
            <person name="Nakayashiki H."/>
            <person name="Li W.H."/>
        </authorList>
    </citation>
    <scope>NUCLEOTIDE SEQUENCE [LARGE SCALE GENOMIC DNA]</scope>
    <source>
        <strain evidence="1">MZ5-1-6</strain>
    </source>
</reference>
<dbReference type="AlphaFoldDB" id="A0A4V1C849"/>
<evidence type="ECO:0000313" key="2">
    <source>
        <dbReference type="Proteomes" id="UP000294847"/>
    </source>
</evidence>
<dbReference type="Proteomes" id="UP000294847">
    <property type="component" value="Chromosome 7"/>
</dbReference>